<dbReference type="Pfam" id="PF22666">
    <property type="entry name" value="Glyco_hydro_2_N2"/>
    <property type="match status" value="1"/>
</dbReference>
<sequence>MNFNKLSLLLVFLLCGLGVYAQPSTISNHNNNSQLITSLDSQRWKMKMMLPGEGVKHGLHKLPPGDIETLVWNPAKVPGDVYTDLWKAGAIEDPYFGRNSVKAQWVMQYEWWYSTQFKVNQDLTDKVARIDFESIDHEADIWLNGHKIGSHKGSFSSFSFDVTEAILTNKHWLKATNMLVIRLAPPPQVNANVAGLKTPWFGDYWRDLIPMGITGSIDLVFTGKSRILDVYAKPNVVNEKKASVIFEIEVENTEKVAKEKNITVSFKGKNFDSKGQSISFKQVLQPGKQVIKKEIEVNNPQLWWPWDLGKPNLYEAKVSLDEGKINQDFKEITYGLRRVDMEWNPGFTRDEVSFPRTTLINGKPIFIRSACWGGPPDIFVGRTSEEKYRKLIALAKEANMNNIRIFGWHPPEIPLFYKLCNEAGISVWQDIIPLGTGNIPNDPELLERIYQEGENVIKNRRNNPSIIMMEGGEEMLLRASDAQYANNFLKTLGKRYQGMVDLPYVPDSPLTCHVSIEAGYKKKEAVHALAYFYGMGRKPMEDWFKSLDYPIVPELAITSVPNVESLKKFIPENELWPPGPSWGHHWADLDRLRIQNFDTFGDEKKGSLQEFVDATQDAQGIIFQLSIEHFRRNKPRTSGIALCHFITYWPDMKWAMIDNYLQPKRSFDFVKTAYQPVLVNLNFEKRRWKNSETFKGEFWIVNDLYKAYKNCKVSYSVLDDDKKVLKKSSFEVKKIEENSSKQFIEFEAKVLKKVKKNFYVEVELTDSNGTVLSSNNYMFLIGDQKADAAKFDKMGEEIRNRNTEYSYGNYYRFFEKMTGENKKTLESKTDTIKTRGF</sequence>
<dbReference type="PANTHER" id="PTHR43730">
    <property type="entry name" value="BETA-MANNOSIDASE"/>
    <property type="match status" value="1"/>
</dbReference>
<accession>A0A1H3EKC6</accession>
<evidence type="ECO:0000256" key="5">
    <source>
        <dbReference type="ARBA" id="ARBA00023295"/>
    </source>
</evidence>
<feature type="domain" description="Mannosidase Ig/CBM-like" evidence="11">
    <location>
        <begin position="697"/>
        <end position="779"/>
    </location>
</feature>
<dbReference type="Pfam" id="PF17786">
    <property type="entry name" value="Mannosidase_ig"/>
    <property type="match status" value="1"/>
</dbReference>
<dbReference type="AlphaFoldDB" id="A0A1H3EKC6"/>
<dbReference type="Pfam" id="PF00703">
    <property type="entry name" value="Glyco_hydro_2"/>
    <property type="match status" value="1"/>
</dbReference>
<dbReference type="InterPro" id="IPR013783">
    <property type="entry name" value="Ig-like_fold"/>
</dbReference>
<keyword evidence="5" id="KW-0326">Glycosidase</keyword>
<dbReference type="InterPro" id="IPR054593">
    <property type="entry name" value="Beta-mannosidase-like_N2"/>
</dbReference>
<dbReference type="GO" id="GO:0006516">
    <property type="term" value="P:glycoprotein catabolic process"/>
    <property type="evidence" value="ECO:0007669"/>
    <property type="project" value="TreeGrafter"/>
</dbReference>
<evidence type="ECO:0000256" key="8">
    <source>
        <dbReference type="ARBA" id="ARBA00041614"/>
    </source>
</evidence>
<evidence type="ECO:0000259" key="10">
    <source>
        <dbReference type="Pfam" id="PF00703"/>
    </source>
</evidence>
<keyword evidence="14" id="KW-1185">Reference proteome</keyword>
<evidence type="ECO:0000256" key="1">
    <source>
        <dbReference type="ARBA" id="ARBA00000829"/>
    </source>
</evidence>
<evidence type="ECO:0000256" key="6">
    <source>
        <dbReference type="ARBA" id="ARBA00038429"/>
    </source>
</evidence>
<dbReference type="STRING" id="762486.SAMN05444411_109130"/>
<dbReference type="SUPFAM" id="SSF49785">
    <property type="entry name" value="Galactose-binding domain-like"/>
    <property type="match status" value="1"/>
</dbReference>
<comment type="catalytic activity">
    <reaction evidence="1">
        <text>Hydrolysis of terminal, non-reducing beta-D-mannose residues in beta-D-mannosides.</text>
        <dbReference type="EC" id="3.2.1.25"/>
    </reaction>
</comment>
<dbReference type="InterPro" id="IPR008979">
    <property type="entry name" value="Galactose-bd-like_sf"/>
</dbReference>
<dbReference type="InterPro" id="IPR017853">
    <property type="entry name" value="GH"/>
</dbReference>
<dbReference type="EMBL" id="FNNJ01000009">
    <property type="protein sequence ID" value="SDX79045.1"/>
    <property type="molecule type" value="Genomic_DNA"/>
</dbReference>
<reference evidence="13 14" key="1">
    <citation type="submission" date="2016-10" db="EMBL/GenBank/DDBJ databases">
        <authorList>
            <person name="de Groot N.N."/>
        </authorList>
    </citation>
    <scope>NUCLEOTIDE SEQUENCE [LARGE SCALE GENOMIC DNA]</scope>
    <source>
        <strain evidence="13 14">DSM 24956</strain>
    </source>
</reference>
<feature type="domain" description="Glycoside hydrolase family 2 immunoglobulin-like beta-sandwich" evidence="10">
    <location>
        <begin position="226"/>
        <end position="337"/>
    </location>
</feature>
<proteinExistence type="inferred from homology"/>
<dbReference type="OrthoDB" id="9801077at2"/>
<comment type="pathway">
    <text evidence="2">Glycan metabolism; N-glycan degradation.</text>
</comment>
<dbReference type="Gene3D" id="2.60.40.10">
    <property type="entry name" value="Immunoglobulins"/>
    <property type="match status" value="2"/>
</dbReference>
<dbReference type="Gene3D" id="3.20.20.80">
    <property type="entry name" value="Glycosidases"/>
    <property type="match status" value="1"/>
</dbReference>
<dbReference type="Gene3D" id="2.60.120.260">
    <property type="entry name" value="Galactose-binding domain-like"/>
    <property type="match status" value="1"/>
</dbReference>
<evidence type="ECO:0000256" key="2">
    <source>
        <dbReference type="ARBA" id="ARBA00004740"/>
    </source>
</evidence>
<comment type="similarity">
    <text evidence="6">Belongs to the glycosyl hydrolase 2 family. Beta-mannosidase B subfamily.</text>
</comment>
<organism evidence="13 14">
    <name type="scientific">Lutibacter oricola</name>
    <dbReference type="NCBI Taxonomy" id="762486"/>
    <lineage>
        <taxon>Bacteria</taxon>
        <taxon>Pseudomonadati</taxon>
        <taxon>Bacteroidota</taxon>
        <taxon>Flavobacteriia</taxon>
        <taxon>Flavobacteriales</taxon>
        <taxon>Flavobacteriaceae</taxon>
        <taxon>Lutibacter</taxon>
    </lineage>
</organism>
<keyword evidence="4" id="KW-0378">Hydrolase</keyword>
<dbReference type="InterPro" id="IPR050887">
    <property type="entry name" value="Beta-mannosidase_GH2"/>
</dbReference>
<dbReference type="Proteomes" id="UP000199595">
    <property type="component" value="Unassembled WGS sequence"/>
</dbReference>
<dbReference type="GO" id="GO:0005975">
    <property type="term" value="P:carbohydrate metabolic process"/>
    <property type="evidence" value="ECO:0007669"/>
    <property type="project" value="InterPro"/>
</dbReference>
<evidence type="ECO:0000313" key="14">
    <source>
        <dbReference type="Proteomes" id="UP000199595"/>
    </source>
</evidence>
<evidence type="ECO:0000259" key="12">
    <source>
        <dbReference type="Pfam" id="PF22666"/>
    </source>
</evidence>
<dbReference type="GO" id="GO:0004567">
    <property type="term" value="F:beta-mannosidase activity"/>
    <property type="evidence" value="ECO:0007669"/>
    <property type="project" value="UniProtKB-EC"/>
</dbReference>
<dbReference type="RefSeq" id="WP_090125029.1">
    <property type="nucleotide sequence ID" value="NZ_FNNJ01000009.1"/>
</dbReference>
<evidence type="ECO:0000313" key="13">
    <source>
        <dbReference type="EMBL" id="SDX79045.1"/>
    </source>
</evidence>
<evidence type="ECO:0000256" key="9">
    <source>
        <dbReference type="SAM" id="SignalP"/>
    </source>
</evidence>
<feature type="domain" description="Beta-mannosidase-like galactose-binding" evidence="12">
    <location>
        <begin position="72"/>
        <end position="191"/>
    </location>
</feature>
<feature type="signal peptide" evidence="9">
    <location>
        <begin position="1"/>
        <end position="21"/>
    </location>
</feature>
<evidence type="ECO:0000259" key="11">
    <source>
        <dbReference type="Pfam" id="PF17786"/>
    </source>
</evidence>
<dbReference type="EC" id="3.2.1.25" evidence="3"/>
<feature type="chain" id="PRO_5011473270" description="Beta-mannosidase B" evidence="9">
    <location>
        <begin position="22"/>
        <end position="837"/>
    </location>
</feature>
<name>A0A1H3EKC6_9FLAO</name>
<dbReference type="SUPFAM" id="SSF49303">
    <property type="entry name" value="beta-Galactosidase/glucuronidase domain"/>
    <property type="match status" value="2"/>
</dbReference>
<gene>
    <name evidence="13" type="ORF">SAMN05444411_109130</name>
</gene>
<dbReference type="InterPro" id="IPR006102">
    <property type="entry name" value="Ig-like_GH2"/>
</dbReference>
<dbReference type="InterPro" id="IPR041447">
    <property type="entry name" value="Mannosidase_ig"/>
</dbReference>
<dbReference type="PANTHER" id="PTHR43730:SF1">
    <property type="entry name" value="BETA-MANNOSIDASE"/>
    <property type="match status" value="1"/>
</dbReference>
<evidence type="ECO:0000256" key="3">
    <source>
        <dbReference type="ARBA" id="ARBA00012754"/>
    </source>
</evidence>
<evidence type="ECO:0000256" key="7">
    <source>
        <dbReference type="ARBA" id="ARBA00041069"/>
    </source>
</evidence>
<keyword evidence="9" id="KW-0732">Signal</keyword>
<evidence type="ECO:0000256" key="4">
    <source>
        <dbReference type="ARBA" id="ARBA00022801"/>
    </source>
</evidence>
<dbReference type="InterPro" id="IPR036156">
    <property type="entry name" value="Beta-gal/glucu_dom_sf"/>
</dbReference>
<dbReference type="SUPFAM" id="SSF51445">
    <property type="entry name" value="(Trans)glycosidases"/>
    <property type="match status" value="1"/>
</dbReference>
<protein>
    <recommendedName>
        <fullName evidence="7">Beta-mannosidase B</fullName>
        <ecNumber evidence="3">3.2.1.25</ecNumber>
    </recommendedName>
    <alternativeName>
        <fullName evidence="8">Mannanase B</fullName>
    </alternativeName>
</protein>